<dbReference type="AlphaFoldDB" id="A0A1H9LIN4"/>
<proteinExistence type="predicted"/>
<accession>A0A1H9LIN4</accession>
<organism evidence="1 2">
    <name type="scientific">Butyrivibrio fibrisolvens</name>
    <dbReference type="NCBI Taxonomy" id="831"/>
    <lineage>
        <taxon>Bacteria</taxon>
        <taxon>Bacillati</taxon>
        <taxon>Bacillota</taxon>
        <taxon>Clostridia</taxon>
        <taxon>Lachnospirales</taxon>
        <taxon>Lachnospiraceae</taxon>
        <taxon>Butyrivibrio</taxon>
    </lineage>
</organism>
<dbReference type="OrthoDB" id="1858470at2"/>
<reference evidence="1 2" key="1">
    <citation type="submission" date="2016-10" db="EMBL/GenBank/DDBJ databases">
        <authorList>
            <person name="de Groot N.N."/>
        </authorList>
    </citation>
    <scope>NUCLEOTIDE SEQUENCE [LARGE SCALE GENOMIC DNA]</scope>
    <source>
        <strain evidence="1 2">AR40</strain>
    </source>
</reference>
<dbReference type="Proteomes" id="UP000182584">
    <property type="component" value="Unassembled WGS sequence"/>
</dbReference>
<dbReference type="EMBL" id="FOGJ01000002">
    <property type="protein sequence ID" value="SER11238.1"/>
    <property type="molecule type" value="Genomic_DNA"/>
</dbReference>
<evidence type="ECO:0000313" key="1">
    <source>
        <dbReference type="EMBL" id="SER11238.1"/>
    </source>
</evidence>
<name>A0A1H9LIN4_BUTFI</name>
<sequence>MIDNKTNNYDVPKRDGSVWPEDICPAYTPREDAIPSLKGCWYCKYADFHLKEERALEVGICKWPNKIID</sequence>
<gene>
    <name evidence="1" type="ORF">SAMN04487884_10283</name>
</gene>
<protein>
    <submittedName>
        <fullName evidence="1">Uncharacterized protein</fullName>
    </submittedName>
</protein>
<dbReference type="eggNOG" id="ENOG503314Z">
    <property type="taxonomic scope" value="Bacteria"/>
</dbReference>
<dbReference type="RefSeq" id="WP_022755693.1">
    <property type="nucleotide sequence ID" value="NZ_FOGJ01000002.1"/>
</dbReference>
<evidence type="ECO:0000313" key="2">
    <source>
        <dbReference type="Proteomes" id="UP000182584"/>
    </source>
</evidence>